<dbReference type="RefSeq" id="WP_119330521.1">
    <property type="nucleotide sequence ID" value="NZ_JBHSJH010000001.1"/>
</dbReference>
<keyword evidence="6" id="KW-1003">Cell membrane</keyword>
<dbReference type="Proteomes" id="UP001595926">
    <property type="component" value="Unassembled WGS sequence"/>
</dbReference>
<keyword evidence="8" id="KW-1185">Reference proteome</keyword>
<sequence>MLVILFGLLCGIALGLTGGGGSILAVPMLIYGLKLPYEEAVTISLLVVGLTAMLGFLPKLRDIEFSAVLILATVGMIITPIGAIISEHLPRNILLLSFSGLMIFVGIWTMIKPIIFKTANNRETACKYTDDGKLHLAWKCKLVLAIAGVITGTLTGLFGVGGGFLIIAALIFAAKMPMKKAIVTSLFIVFLISTSGFISHFQQTEINFYIAGLFILGSSIGMFSANKIRSLMNDKYLQTTFAILLIVLGIMTIIF</sequence>
<evidence type="ECO:0000313" key="7">
    <source>
        <dbReference type="EMBL" id="MFC4891746.1"/>
    </source>
</evidence>
<dbReference type="InterPro" id="IPR051598">
    <property type="entry name" value="TSUP/Inactive_protease-like"/>
</dbReference>
<keyword evidence="3 6" id="KW-0812">Transmembrane</keyword>
<dbReference type="PANTHER" id="PTHR43701">
    <property type="entry name" value="MEMBRANE TRANSPORTER PROTEIN MJ0441-RELATED"/>
    <property type="match status" value="1"/>
</dbReference>
<evidence type="ECO:0000256" key="3">
    <source>
        <dbReference type="ARBA" id="ARBA00022692"/>
    </source>
</evidence>
<keyword evidence="5 6" id="KW-0472">Membrane</keyword>
<evidence type="ECO:0000313" key="8">
    <source>
        <dbReference type="Proteomes" id="UP001595926"/>
    </source>
</evidence>
<feature type="transmembrane region" description="Helical" evidence="6">
    <location>
        <begin position="65"/>
        <end position="86"/>
    </location>
</feature>
<keyword evidence="4 6" id="KW-1133">Transmembrane helix</keyword>
<feature type="transmembrane region" description="Helical" evidence="6">
    <location>
        <begin position="181"/>
        <end position="200"/>
    </location>
</feature>
<accession>A0ABV9TAA5</accession>
<name>A0ABV9TAA5_9GAMM</name>
<dbReference type="PANTHER" id="PTHR43701:SF2">
    <property type="entry name" value="MEMBRANE TRANSPORTER PROTEIN YJNA-RELATED"/>
    <property type="match status" value="1"/>
</dbReference>
<feature type="transmembrane region" description="Helical" evidence="6">
    <location>
        <begin position="236"/>
        <end position="254"/>
    </location>
</feature>
<feature type="transmembrane region" description="Helical" evidence="6">
    <location>
        <begin position="206"/>
        <end position="224"/>
    </location>
</feature>
<dbReference type="EMBL" id="JBHSJH010000001">
    <property type="protein sequence ID" value="MFC4891746.1"/>
    <property type="molecule type" value="Genomic_DNA"/>
</dbReference>
<organism evidence="7 8">
    <name type="scientific">Pseudofrancisella aestuarii</name>
    <dbReference type="NCBI Taxonomy" id="2670347"/>
    <lineage>
        <taxon>Bacteria</taxon>
        <taxon>Pseudomonadati</taxon>
        <taxon>Pseudomonadota</taxon>
        <taxon>Gammaproteobacteria</taxon>
        <taxon>Thiotrichales</taxon>
        <taxon>Francisellaceae</taxon>
        <taxon>Pseudofrancisella</taxon>
    </lineage>
</organism>
<dbReference type="InterPro" id="IPR002781">
    <property type="entry name" value="TM_pro_TauE-like"/>
</dbReference>
<evidence type="ECO:0000256" key="5">
    <source>
        <dbReference type="ARBA" id="ARBA00023136"/>
    </source>
</evidence>
<comment type="caution">
    <text evidence="7">The sequence shown here is derived from an EMBL/GenBank/DDBJ whole genome shotgun (WGS) entry which is preliminary data.</text>
</comment>
<gene>
    <name evidence="7" type="ORF">ACFPDQ_01615</name>
</gene>
<evidence type="ECO:0000256" key="4">
    <source>
        <dbReference type="ARBA" id="ARBA00022989"/>
    </source>
</evidence>
<dbReference type="Pfam" id="PF01925">
    <property type="entry name" value="TauE"/>
    <property type="match status" value="1"/>
</dbReference>
<evidence type="ECO:0000256" key="2">
    <source>
        <dbReference type="ARBA" id="ARBA00009142"/>
    </source>
</evidence>
<proteinExistence type="inferred from homology"/>
<feature type="transmembrane region" description="Helical" evidence="6">
    <location>
        <begin position="41"/>
        <end position="58"/>
    </location>
</feature>
<evidence type="ECO:0000256" key="6">
    <source>
        <dbReference type="RuleBase" id="RU363041"/>
    </source>
</evidence>
<reference evidence="8" key="1">
    <citation type="journal article" date="2019" name="Int. J. Syst. Evol. Microbiol.">
        <title>The Global Catalogue of Microorganisms (GCM) 10K type strain sequencing project: providing services to taxonomists for standard genome sequencing and annotation.</title>
        <authorList>
            <consortium name="The Broad Institute Genomics Platform"/>
            <consortium name="The Broad Institute Genome Sequencing Center for Infectious Disease"/>
            <person name="Wu L."/>
            <person name="Ma J."/>
        </authorList>
    </citation>
    <scope>NUCLEOTIDE SEQUENCE [LARGE SCALE GENOMIC DNA]</scope>
    <source>
        <strain evidence="8">CGMCC 1.13718</strain>
    </source>
</reference>
<protein>
    <recommendedName>
        <fullName evidence="6">Probable membrane transporter protein</fullName>
    </recommendedName>
</protein>
<feature type="transmembrane region" description="Helical" evidence="6">
    <location>
        <begin position="92"/>
        <end position="111"/>
    </location>
</feature>
<feature type="transmembrane region" description="Helical" evidence="6">
    <location>
        <begin position="156"/>
        <end position="174"/>
    </location>
</feature>
<comment type="subcellular location">
    <subcellularLocation>
        <location evidence="6">Cell membrane</location>
        <topology evidence="6">Multi-pass membrane protein</topology>
    </subcellularLocation>
    <subcellularLocation>
        <location evidence="1">Membrane</location>
        <topology evidence="1">Multi-pass membrane protein</topology>
    </subcellularLocation>
</comment>
<comment type="similarity">
    <text evidence="2 6">Belongs to the 4-toluene sulfonate uptake permease (TSUP) (TC 2.A.102) family.</text>
</comment>
<evidence type="ECO:0000256" key="1">
    <source>
        <dbReference type="ARBA" id="ARBA00004141"/>
    </source>
</evidence>